<dbReference type="OrthoDB" id="1727344at2"/>
<dbReference type="InterPro" id="IPR009636">
    <property type="entry name" value="SCAF"/>
</dbReference>
<feature type="region of interest" description="Disordered" evidence="2">
    <location>
        <begin position="124"/>
        <end position="155"/>
    </location>
</feature>
<evidence type="ECO:0008006" key="5">
    <source>
        <dbReference type="Google" id="ProtNLM"/>
    </source>
</evidence>
<evidence type="ECO:0000256" key="2">
    <source>
        <dbReference type="SAM" id="MobiDB-lite"/>
    </source>
</evidence>
<reference evidence="4" key="1">
    <citation type="submission" date="2016-10" db="EMBL/GenBank/DDBJ databases">
        <authorList>
            <person name="Varghese N."/>
            <person name="Submissions S."/>
        </authorList>
    </citation>
    <scope>NUCLEOTIDE SEQUENCE [LARGE SCALE GENOMIC DNA]</scope>
    <source>
        <strain evidence="4">MPL-11</strain>
    </source>
</reference>
<dbReference type="Pfam" id="PF06810">
    <property type="entry name" value="Phage_scaffold"/>
    <property type="match status" value="1"/>
</dbReference>
<keyword evidence="4" id="KW-1185">Reference proteome</keyword>
<dbReference type="EMBL" id="FNJW01000008">
    <property type="protein sequence ID" value="SDQ54550.1"/>
    <property type="molecule type" value="Genomic_DNA"/>
</dbReference>
<proteinExistence type="predicted"/>
<feature type="coiled-coil region" evidence="1">
    <location>
        <begin position="35"/>
        <end position="62"/>
    </location>
</feature>
<evidence type="ECO:0000313" key="3">
    <source>
        <dbReference type="EMBL" id="SDQ54550.1"/>
    </source>
</evidence>
<dbReference type="Gene3D" id="1.20.5.340">
    <property type="match status" value="1"/>
</dbReference>
<name>A0A1H1BS19_9LACT</name>
<evidence type="ECO:0000256" key="1">
    <source>
        <dbReference type="SAM" id="Coils"/>
    </source>
</evidence>
<feature type="compositionally biased region" description="Polar residues" evidence="2">
    <location>
        <begin position="133"/>
        <end position="143"/>
    </location>
</feature>
<organism evidence="3 4">
    <name type="scientific">Carnobacterium viridans</name>
    <dbReference type="NCBI Taxonomy" id="174587"/>
    <lineage>
        <taxon>Bacteria</taxon>
        <taxon>Bacillati</taxon>
        <taxon>Bacillota</taxon>
        <taxon>Bacilli</taxon>
        <taxon>Lactobacillales</taxon>
        <taxon>Carnobacteriaceae</taxon>
        <taxon>Carnobacterium</taxon>
    </lineage>
</organism>
<evidence type="ECO:0000313" key="4">
    <source>
        <dbReference type="Proteomes" id="UP000199481"/>
    </source>
</evidence>
<accession>A0A1H1BS19</accession>
<dbReference type="AlphaFoldDB" id="A0A1H1BS19"/>
<gene>
    <name evidence="3" type="ORF">SAMN04487752_2707</name>
</gene>
<sequence>MDRKFLESLGLEKEAIDKVMAEHGKTIQAAKPTDYDDLKSAKETLEKQIEELNGTLTATNDKYTQQESTLGDLQKQVKCYEVDTLKTRIASQAGLPLDLAGRLSGETEEEIKADAEKFASFVGKPAPLPLKPTEQTNDKTSPYKNMLENLKLEGE</sequence>
<keyword evidence="1" id="KW-0175">Coiled coil</keyword>
<dbReference type="RefSeq" id="WP_089978569.1">
    <property type="nucleotide sequence ID" value="NZ_CP084916.1"/>
</dbReference>
<protein>
    <recommendedName>
        <fullName evidence="5">Phage minor structural protein GP20</fullName>
    </recommendedName>
</protein>
<dbReference type="Proteomes" id="UP000199481">
    <property type="component" value="Unassembled WGS sequence"/>
</dbReference>